<dbReference type="GO" id="GO:0045892">
    <property type="term" value="P:negative regulation of DNA-templated transcription"/>
    <property type="evidence" value="ECO:0007669"/>
    <property type="project" value="TreeGrafter"/>
</dbReference>
<dbReference type="Gene3D" id="3.40.1410.10">
    <property type="entry name" value="Chorismate lyase-like"/>
    <property type="match status" value="1"/>
</dbReference>
<dbReference type="PANTHER" id="PTHR44846:SF17">
    <property type="entry name" value="GNTR-FAMILY TRANSCRIPTIONAL REGULATOR"/>
    <property type="match status" value="1"/>
</dbReference>
<sequence>MTGSRSERLIGELRERIALADYGPSGSLESEAELGRRYQVSRVTVRRALEQLRAEGLLVSRKGAGWYVVSDASFGQSLALGSFQHAGSAVAEAGVPLVRTVAEYGYAPAPGGVTRSLELPGGAEVLRVQALRRAGATPLDVVTEWVPLAQAAPISRAEAEDPGIWEVLRRHGHHIAVVRQSIAAAAASPRVAELLDVPPATPVLLVRRLAVGPDERPIALSEHRYLGHRFRLEVEFRGWPATAVAEPPGVAPIIPTEQEG</sequence>
<evidence type="ECO:0000259" key="4">
    <source>
        <dbReference type="PROSITE" id="PS50949"/>
    </source>
</evidence>
<dbReference type="RefSeq" id="WP_034310271.1">
    <property type="nucleotide sequence ID" value="NZ_JFBM01000009.1"/>
</dbReference>
<evidence type="ECO:0000256" key="3">
    <source>
        <dbReference type="ARBA" id="ARBA00023163"/>
    </source>
</evidence>
<evidence type="ECO:0000313" key="5">
    <source>
        <dbReference type="EMBL" id="KFU80943.1"/>
    </source>
</evidence>
<dbReference type="GO" id="GO:0003700">
    <property type="term" value="F:DNA-binding transcription factor activity"/>
    <property type="evidence" value="ECO:0007669"/>
    <property type="project" value="InterPro"/>
</dbReference>
<keyword evidence="6" id="KW-1185">Reference proteome</keyword>
<keyword evidence="1" id="KW-0805">Transcription regulation</keyword>
<dbReference type="CDD" id="cd07377">
    <property type="entry name" value="WHTH_GntR"/>
    <property type="match status" value="1"/>
</dbReference>
<dbReference type="InterPro" id="IPR036390">
    <property type="entry name" value="WH_DNA-bd_sf"/>
</dbReference>
<dbReference type="InterPro" id="IPR000524">
    <property type="entry name" value="Tscrpt_reg_HTH_GntR"/>
</dbReference>
<dbReference type="PROSITE" id="PS50949">
    <property type="entry name" value="HTH_GNTR"/>
    <property type="match status" value="1"/>
</dbReference>
<accession>A0A2P2FW47</accession>
<reference evidence="5 6" key="1">
    <citation type="journal article" date="2014" name="Genome Announc.">
        <title>Draft Genome Sequence of Amycolatopsis lurida NRRL 2430, Producer of the Glycopeptide Family Antibiotic Ristocetin.</title>
        <authorList>
            <person name="Kwun M.J."/>
            <person name="Hong H.J."/>
        </authorList>
    </citation>
    <scope>NUCLEOTIDE SEQUENCE [LARGE SCALE GENOMIC DNA]</scope>
    <source>
        <strain evidence="5 6">NRRL 2430</strain>
    </source>
</reference>
<comment type="caution">
    <text evidence="5">The sequence shown here is derived from an EMBL/GenBank/DDBJ whole genome shotgun (WGS) entry which is preliminary data.</text>
</comment>
<dbReference type="AlphaFoldDB" id="A0A2P2FW47"/>
<dbReference type="PANTHER" id="PTHR44846">
    <property type="entry name" value="MANNOSYL-D-GLYCERATE TRANSPORT/METABOLISM SYSTEM REPRESSOR MNGR-RELATED"/>
    <property type="match status" value="1"/>
</dbReference>
<evidence type="ECO:0000256" key="2">
    <source>
        <dbReference type="ARBA" id="ARBA00023125"/>
    </source>
</evidence>
<gene>
    <name evidence="5" type="ORF">BB31_13420</name>
</gene>
<dbReference type="InterPro" id="IPR011663">
    <property type="entry name" value="UTRA"/>
</dbReference>
<dbReference type="InterPro" id="IPR036388">
    <property type="entry name" value="WH-like_DNA-bd_sf"/>
</dbReference>
<dbReference type="PRINTS" id="PR00035">
    <property type="entry name" value="HTHGNTR"/>
</dbReference>
<dbReference type="SMART" id="SM00866">
    <property type="entry name" value="UTRA"/>
    <property type="match status" value="1"/>
</dbReference>
<name>A0A2P2FW47_AMYLU</name>
<keyword evidence="3" id="KW-0804">Transcription</keyword>
<organism evidence="5 6">
    <name type="scientific">Amycolatopsis lurida NRRL 2430</name>
    <dbReference type="NCBI Taxonomy" id="1460371"/>
    <lineage>
        <taxon>Bacteria</taxon>
        <taxon>Bacillati</taxon>
        <taxon>Actinomycetota</taxon>
        <taxon>Actinomycetes</taxon>
        <taxon>Pseudonocardiales</taxon>
        <taxon>Pseudonocardiaceae</taxon>
        <taxon>Amycolatopsis</taxon>
    </lineage>
</organism>
<feature type="domain" description="HTH gntR-type" evidence="4">
    <location>
        <begin position="3"/>
        <end position="71"/>
    </location>
</feature>
<dbReference type="Pfam" id="PF00392">
    <property type="entry name" value="GntR"/>
    <property type="match status" value="1"/>
</dbReference>
<dbReference type="InterPro" id="IPR028978">
    <property type="entry name" value="Chorismate_lyase_/UTRA_dom_sf"/>
</dbReference>
<proteinExistence type="predicted"/>
<dbReference type="Pfam" id="PF07702">
    <property type="entry name" value="UTRA"/>
    <property type="match status" value="1"/>
</dbReference>
<dbReference type="SUPFAM" id="SSF46785">
    <property type="entry name" value="Winged helix' DNA-binding domain"/>
    <property type="match status" value="1"/>
</dbReference>
<dbReference type="InterPro" id="IPR050679">
    <property type="entry name" value="Bact_HTH_transcr_reg"/>
</dbReference>
<keyword evidence="2" id="KW-0238">DNA-binding</keyword>
<dbReference type="GO" id="GO:0003677">
    <property type="term" value="F:DNA binding"/>
    <property type="evidence" value="ECO:0007669"/>
    <property type="project" value="UniProtKB-KW"/>
</dbReference>
<protein>
    <recommendedName>
        <fullName evidence="4">HTH gntR-type domain-containing protein</fullName>
    </recommendedName>
</protein>
<dbReference type="EMBL" id="JFBM01000009">
    <property type="protein sequence ID" value="KFU80943.1"/>
    <property type="molecule type" value="Genomic_DNA"/>
</dbReference>
<dbReference type="SUPFAM" id="SSF64288">
    <property type="entry name" value="Chorismate lyase-like"/>
    <property type="match status" value="1"/>
</dbReference>
<dbReference type="Gene3D" id="1.10.10.10">
    <property type="entry name" value="Winged helix-like DNA-binding domain superfamily/Winged helix DNA-binding domain"/>
    <property type="match status" value="1"/>
</dbReference>
<dbReference type="SMART" id="SM00345">
    <property type="entry name" value="HTH_GNTR"/>
    <property type="match status" value="1"/>
</dbReference>
<evidence type="ECO:0000256" key="1">
    <source>
        <dbReference type="ARBA" id="ARBA00023015"/>
    </source>
</evidence>
<dbReference type="Proteomes" id="UP000256220">
    <property type="component" value="Unassembled WGS sequence"/>
</dbReference>
<evidence type="ECO:0000313" key="6">
    <source>
        <dbReference type="Proteomes" id="UP000256220"/>
    </source>
</evidence>